<accession>A0A1F5AD25</accession>
<comment type="caution">
    <text evidence="7">The sequence shown here is derived from an EMBL/GenBank/DDBJ whole genome shotgun (WGS) entry which is preliminary data.</text>
</comment>
<dbReference type="PANTHER" id="PTHR11274">
    <property type="entry name" value="RAD25/XP-B DNA REPAIR HELICASE"/>
    <property type="match status" value="1"/>
</dbReference>
<dbReference type="GO" id="GO:0003677">
    <property type="term" value="F:DNA binding"/>
    <property type="evidence" value="ECO:0007669"/>
    <property type="project" value="InterPro"/>
</dbReference>
<evidence type="ECO:0000256" key="3">
    <source>
        <dbReference type="ARBA" id="ARBA00022806"/>
    </source>
</evidence>
<dbReference type="Pfam" id="PF22548">
    <property type="entry name" value="AEP-TOTE"/>
    <property type="match status" value="2"/>
</dbReference>
<dbReference type="GO" id="GO:0004386">
    <property type="term" value="F:helicase activity"/>
    <property type="evidence" value="ECO:0007669"/>
    <property type="project" value="UniProtKB-KW"/>
</dbReference>
<dbReference type="InterPro" id="IPR001650">
    <property type="entry name" value="Helicase_C-like"/>
</dbReference>
<dbReference type="CDD" id="cd17926">
    <property type="entry name" value="DEXHc_RE"/>
    <property type="match status" value="1"/>
</dbReference>
<gene>
    <name evidence="7" type="ORF">A2V47_03845</name>
</gene>
<reference evidence="7 8" key="1">
    <citation type="journal article" date="2016" name="Nat. Commun.">
        <title>Thousands of microbial genomes shed light on interconnected biogeochemical processes in an aquifer system.</title>
        <authorList>
            <person name="Anantharaman K."/>
            <person name="Brown C.T."/>
            <person name="Hug L.A."/>
            <person name="Sharon I."/>
            <person name="Castelle C.J."/>
            <person name="Probst A.J."/>
            <person name="Thomas B.C."/>
            <person name="Singh A."/>
            <person name="Wilkins M.J."/>
            <person name="Karaoz U."/>
            <person name="Brodie E.L."/>
            <person name="Williams K.H."/>
            <person name="Hubbard S.S."/>
            <person name="Banfield J.F."/>
        </authorList>
    </citation>
    <scope>NUCLEOTIDE SEQUENCE [LARGE SCALE GENOMIC DNA]</scope>
</reference>
<dbReference type="EMBL" id="MEYH01000034">
    <property type="protein sequence ID" value="OGD16409.1"/>
    <property type="molecule type" value="Genomic_DNA"/>
</dbReference>
<dbReference type="Pfam" id="PF04851">
    <property type="entry name" value="ResIII"/>
    <property type="match status" value="1"/>
</dbReference>
<dbReference type="Pfam" id="PF00271">
    <property type="entry name" value="Helicase_C"/>
    <property type="match status" value="1"/>
</dbReference>
<dbReference type="PROSITE" id="PS51192">
    <property type="entry name" value="HELICASE_ATP_BIND_1"/>
    <property type="match status" value="1"/>
</dbReference>
<evidence type="ECO:0008006" key="9">
    <source>
        <dbReference type="Google" id="ProtNLM"/>
    </source>
</evidence>
<dbReference type="Gene3D" id="3.40.50.300">
    <property type="entry name" value="P-loop containing nucleotide triphosphate hydrolases"/>
    <property type="match status" value="2"/>
</dbReference>
<evidence type="ECO:0000259" key="6">
    <source>
        <dbReference type="PROSITE" id="PS51194"/>
    </source>
</evidence>
<sequence length="754" mass="86591">MFAKYWISRRTGKQGYSPVCKNEWIPQICRKPCEKCGNKEYVSLDDFWIEKHLKGDIIIGIYPIQLDDRVNFLAFDFDKGNWLEDSINLLKFCQSIDLPAYLERSKSGNGAHLWIFFSQPISAAKVREFGFMLLKKAGSIAIGAIDSINDIDGINKISNIDTNANDYAIDISSTVNIKKDNSGFDRIFPNQDFLHDGGLGNLIALPLQYQARQKGNTLFLDPENSCTPYINQWNLLINIKRIREIDLDLFIEKISEDIFSYLSGFPSKSPAQSSIRDASQSLQPFISEKKALKIIITNNLSIPIKDINEAFYQFLRKNLIIHNPIFYDKKAKGFSTWDTPKMIYCLNSKGSNYVIPRGFLKNIERYLFQNSIPFQIEDRSIKTSNRVFKCKIKIYNYQKKALQEILKNNTGILEAPPGYGKTIIALATLVYRKQSTLVIVHTRELLAQWIQKIGDVLGIEKSDIGIIGEGKEKIGKKITVSTYQSLVRKNLKILVDKIGYVIVDECHRVPANTFQKVVKEFKSRYLLGLTATPFRKDKLQKLMFLYMGEIIHRIDPDKISSELKGVDSILEIRHTDFYPTFEKIKKYKKIIEALIKDENRNNLIVKDIIDEYSLDKSILVLTGRKGHCLEISQRLGRKSKHSILTGNLSPKARGEILKDFKDKKIGVLIATGQLIGEGIDLPFLETLFLVFPTSSKTRLIQYIGRVQRKNKGKSISKIYDYYDRYVSVLNIMFQKRKKIYEKLGIKQIKPDNKV</sequence>
<keyword evidence="2" id="KW-0378">Hydrolase</keyword>
<name>A0A1F5AD25_9BACT</name>
<dbReference type="Proteomes" id="UP000177701">
    <property type="component" value="Unassembled WGS sequence"/>
</dbReference>
<dbReference type="PANTHER" id="PTHR11274:SF0">
    <property type="entry name" value="GENERAL TRANSCRIPTION AND DNA REPAIR FACTOR IIH HELICASE SUBUNIT XPB"/>
    <property type="match status" value="1"/>
</dbReference>
<feature type="domain" description="Helicase C-terminal" evidence="6">
    <location>
        <begin position="604"/>
        <end position="754"/>
    </location>
</feature>
<evidence type="ECO:0000313" key="7">
    <source>
        <dbReference type="EMBL" id="OGD16409.1"/>
    </source>
</evidence>
<evidence type="ECO:0000256" key="2">
    <source>
        <dbReference type="ARBA" id="ARBA00022801"/>
    </source>
</evidence>
<keyword evidence="4" id="KW-0067">ATP-binding</keyword>
<dbReference type="InterPro" id="IPR054347">
    <property type="entry name" value="TOTE_primase"/>
</dbReference>
<evidence type="ECO:0000256" key="4">
    <source>
        <dbReference type="ARBA" id="ARBA00022840"/>
    </source>
</evidence>
<dbReference type="STRING" id="1797291.A2V47_03845"/>
<dbReference type="GO" id="GO:0016787">
    <property type="term" value="F:hydrolase activity"/>
    <property type="evidence" value="ECO:0007669"/>
    <property type="project" value="UniProtKB-KW"/>
</dbReference>
<organism evidence="7 8">
    <name type="scientific">Candidatus Sediminicultor quintus</name>
    <dbReference type="NCBI Taxonomy" id="1797291"/>
    <lineage>
        <taxon>Bacteria</taxon>
        <taxon>Pseudomonadati</taxon>
        <taxon>Atribacterota</taxon>
        <taxon>Candidatus Phoenicimicrobiia</taxon>
        <taxon>Candidatus Pheonicimicrobiales</taxon>
        <taxon>Candidatus Phoenicimicrobiaceae</taxon>
        <taxon>Candidatus Sediminicultor</taxon>
    </lineage>
</organism>
<protein>
    <recommendedName>
        <fullName evidence="9">Restriction endonuclease subunit R</fullName>
    </recommendedName>
</protein>
<dbReference type="AlphaFoldDB" id="A0A1F5AD25"/>
<evidence type="ECO:0000256" key="1">
    <source>
        <dbReference type="ARBA" id="ARBA00022741"/>
    </source>
</evidence>
<keyword evidence="1" id="KW-0547">Nucleotide-binding</keyword>
<dbReference type="GO" id="GO:0005524">
    <property type="term" value="F:ATP binding"/>
    <property type="evidence" value="ECO:0007669"/>
    <property type="project" value="UniProtKB-KW"/>
</dbReference>
<dbReference type="PROSITE" id="PS51194">
    <property type="entry name" value="HELICASE_CTER"/>
    <property type="match status" value="1"/>
</dbReference>
<evidence type="ECO:0000259" key="5">
    <source>
        <dbReference type="PROSITE" id="PS51192"/>
    </source>
</evidence>
<dbReference type="SMART" id="SM00490">
    <property type="entry name" value="HELICc"/>
    <property type="match status" value="1"/>
</dbReference>
<keyword evidence="3" id="KW-0347">Helicase</keyword>
<dbReference type="InterPro" id="IPR014001">
    <property type="entry name" value="Helicase_ATP-bd"/>
</dbReference>
<dbReference type="InterPro" id="IPR027417">
    <property type="entry name" value="P-loop_NTPase"/>
</dbReference>
<feature type="domain" description="Helicase ATP-binding" evidence="5">
    <location>
        <begin position="402"/>
        <end position="551"/>
    </location>
</feature>
<proteinExistence type="predicted"/>
<dbReference type="SUPFAM" id="SSF52540">
    <property type="entry name" value="P-loop containing nucleoside triphosphate hydrolases"/>
    <property type="match status" value="2"/>
</dbReference>
<evidence type="ECO:0000313" key="8">
    <source>
        <dbReference type="Proteomes" id="UP000177701"/>
    </source>
</evidence>
<dbReference type="SMART" id="SM00487">
    <property type="entry name" value="DEXDc"/>
    <property type="match status" value="1"/>
</dbReference>
<dbReference type="InterPro" id="IPR050615">
    <property type="entry name" value="ATP-dep_DNA_Helicase"/>
</dbReference>
<dbReference type="InterPro" id="IPR006935">
    <property type="entry name" value="Helicase/UvrB_N"/>
</dbReference>